<sequence length="70" mass="7685">MEVGNPVPQRNRSSRRRGEERAPQAHPWGRRTQRAEIHAASVTHPSLATGASRRAPRGRGARALPAEGKQ</sequence>
<comment type="caution">
    <text evidence="2">The sequence shown here is derived from an EMBL/GenBank/DDBJ whole genome shotgun (WGS) entry which is preliminary data.</text>
</comment>
<dbReference type="Proteomes" id="UP000551758">
    <property type="component" value="Unassembled WGS sequence"/>
</dbReference>
<accession>A0A7J7FL59</accession>
<dbReference type="AlphaFoldDB" id="A0A7J7FL59"/>
<protein>
    <submittedName>
        <fullName evidence="2">Uncharacterized protein</fullName>
    </submittedName>
</protein>
<evidence type="ECO:0000256" key="1">
    <source>
        <dbReference type="SAM" id="MobiDB-lite"/>
    </source>
</evidence>
<proteinExistence type="predicted"/>
<keyword evidence="3" id="KW-1185">Reference proteome</keyword>
<dbReference type="EMBL" id="JACDTQ010000352">
    <property type="protein sequence ID" value="KAF5928681.1"/>
    <property type="molecule type" value="Genomic_DNA"/>
</dbReference>
<name>A0A7J7FL59_DICBM</name>
<gene>
    <name evidence="2" type="ORF">HPG69_008469</name>
</gene>
<evidence type="ECO:0000313" key="3">
    <source>
        <dbReference type="Proteomes" id="UP000551758"/>
    </source>
</evidence>
<evidence type="ECO:0000313" key="2">
    <source>
        <dbReference type="EMBL" id="KAF5928681.1"/>
    </source>
</evidence>
<feature type="region of interest" description="Disordered" evidence="1">
    <location>
        <begin position="1"/>
        <end position="70"/>
    </location>
</feature>
<reference evidence="2 3" key="1">
    <citation type="journal article" date="2020" name="Mol. Biol. Evol.">
        <title>Interspecific Gene Flow and the Evolution of Specialization in Black and White Rhinoceros.</title>
        <authorList>
            <person name="Moodley Y."/>
            <person name="Westbury M.V."/>
            <person name="Russo I.M."/>
            <person name="Gopalakrishnan S."/>
            <person name="Rakotoarivelo A."/>
            <person name="Olsen R.A."/>
            <person name="Prost S."/>
            <person name="Tunstall T."/>
            <person name="Ryder O.A."/>
            <person name="Dalen L."/>
            <person name="Bruford M.W."/>
        </authorList>
    </citation>
    <scope>NUCLEOTIDE SEQUENCE [LARGE SCALE GENOMIC DNA]</scope>
    <source>
        <strain evidence="2">SBR-YM</strain>
        <tissue evidence="2">Skin</tissue>
    </source>
</reference>
<organism evidence="2 3">
    <name type="scientific">Diceros bicornis minor</name>
    <name type="common">South-central black rhinoceros</name>
    <dbReference type="NCBI Taxonomy" id="77932"/>
    <lineage>
        <taxon>Eukaryota</taxon>
        <taxon>Metazoa</taxon>
        <taxon>Chordata</taxon>
        <taxon>Craniata</taxon>
        <taxon>Vertebrata</taxon>
        <taxon>Euteleostomi</taxon>
        <taxon>Mammalia</taxon>
        <taxon>Eutheria</taxon>
        <taxon>Laurasiatheria</taxon>
        <taxon>Perissodactyla</taxon>
        <taxon>Rhinocerotidae</taxon>
        <taxon>Diceros</taxon>
    </lineage>
</organism>